<keyword evidence="2" id="KW-1133">Transmembrane helix</keyword>
<name>A0A1V6TI64_9EURO</name>
<dbReference type="OrthoDB" id="4309132at2759"/>
<gene>
    <name evidence="3" type="ORF">PENSTE_c006G00682</name>
</gene>
<feature type="region of interest" description="Disordered" evidence="1">
    <location>
        <begin position="166"/>
        <end position="271"/>
    </location>
</feature>
<organism evidence="3 4">
    <name type="scientific">Penicillium steckii</name>
    <dbReference type="NCBI Taxonomy" id="303698"/>
    <lineage>
        <taxon>Eukaryota</taxon>
        <taxon>Fungi</taxon>
        <taxon>Dikarya</taxon>
        <taxon>Ascomycota</taxon>
        <taxon>Pezizomycotina</taxon>
        <taxon>Eurotiomycetes</taxon>
        <taxon>Eurotiomycetidae</taxon>
        <taxon>Eurotiales</taxon>
        <taxon>Aspergillaceae</taxon>
        <taxon>Penicillium</taxon>
    </lineage>
</organism>
<feature type="compositionally biased region" description="Polar residues" evidence="1">
    <location>
        <begin position="661"/>
        <end position="680"/>
    </location>
</feature>
<dbReference type="AlphaFoldDB" id="A0A1V6TI64"/>
<feature type="compositionally biased region" description="Polar residues" evidence="1">
    <location>
        <begin position="315"/>
        <end position="330"/>
    </location>
</feature>
<feature type="compositionally biased region" description="Low complexity" evidence="1">
    <location>
        <begin position="222"/>
        <end position="236"/>
    </location>
</feature>
<keyword evidence="4" id="KW-1185">Reference proteome</keyword>
<proteinExistence type="predicted"/>
<feature type="transmembrane region" description="Helical" evidence="2">
    <location>
        <begin position="692"/>
        <end position="710"/>
    </location>
</feature>
<keyword evidence="2" id="KW-0472">Membrane</keyword>
<feature type="region of interest" description="Disordered" evidence="1">
    <location>
        <begin position="63"/>
        <end position="131"/>
    </location>
</feature>
<evidence type="ECO:0000256" key="1">
    <source>
        <dbReference type="SAM" id="MobiDB-lite"/>
    </source>
</evidence>
<dbReference type="EMBL" id="MLKD01000006">
    <property type="protein sequence ID" value="OQE25549.1"/>
    <property type="molecule type" value="Genomic_DNA"/>
</dbReference>
<feature type="compositionally biased region" description="Polar residues" evidence="1">
    <location>
        <begin position="166"/>
        <end position="188"/>
    </location>
</feature>
<sequence>MDVPRMPFSNLDVCCKWSGDPHQDVEVEITVDIWCCPGTHLTVFDTRHPSTCSVKSFTLNPKIESSDGSTPKASKASSASAAPTESPIPTLSPPASASKSAPVTPARKSSDRGVSRSASSLPDAETPSNCSDTESIIVLNNLHQDGFLGEDILPDPFCADLSLNASPAQSQERSPDQLNKNNDGQLPSSPLLPRKRSAKAASLPDSVTDSERGYGGFKTVASPISPSTSSTNGSRSCQRSLIPRPRPKTLDPEDKSQSVPSKASLPEHPNPAIETDVRRLENNISPLFKDRSKENIVRRAVRRKRMGSNIIPSLVTPSKSSSPQDSQNQADLEKVSTVAVTGSPCDFAGLMAESGKTSPTDSSRESKGAIIAQSQYICPSDDLVVDDYTKPLLYFTGGKLYISSPNNVEASTYVANITLSVPLQEGRPGWYELVVPGLPRLAPQEHGYVFFFVPLGYGMEFRTLHLRRYSLVEGCLMAQMLISNRIVIPLRVCDSNFFGYLKDFNVVQAIRADIVQTPEDEADEHFRLVRYRATCSVKLVQADFWADRCGFWLYIHGGPDDEFFCPMQSGSFQEIHLDSSAGRVGVTKVEVLCGRSNLEKFAITWEVKQVKDSPIWMPRIRASCSYELEDELEDELRGEIIMRKDRGLLVSSSPGVGATNLAVTSDPPDNTAQPSQQPEKQSVEFQRECKRYALLLLGVFLVVFIFRLYWRVLGNLCLEKQVPDEWCRESDPVVQLSPGLDKLVIHFEGEDILEQPEQEEVDYVQLKVNEEAVSYEKMDGENGSDHGYVPLRDRLDYLLGWRGPVGEL</sequence>
<dbReference type="Proteomes" id="UP000191285">
    <property type="component" value="Unassembled WGS sequence"/>
</dbReference>
<evidence type="ECO:0000313" key="3">
    <source>
        <dbReference type="EMBL" id="OQE25549.1"/>
    </source>
</evidence>
<feature type="compositionally biased region" description="Low complexity" evidence="1">
    <location>
        <begin position="69"/>
        <end position="84"/>
    </location>
</feature>
<accession>A0A1V6TI64</accession>
<feature type="compositionally biased region" description="Low complexity" evidence="1">
    <location>
        <begin position="93"/>
        <end position="106"/>
    </location>
</feature>
<evidence type="ECO:0000313" key="4">
    <source>
        <dbReference type="Proteomes" id="UP000191285"/>
    </source>
</evidence>
<feature type="region of interest" description="Disordered" evidence="1">
    <location>
        <begin position="659"/>
        <end position="680"/>
    </location>
</feature>
<reference evidence="4" key="1">
    <citation type="journal article" date="2017" name="Nat. Microbiol.">
        <title>Global analysis of biosynthetic gene clusters reveals vast potential of secondary metabolite production in Penicillium species.</title>
        <authorList>
            <person name="Nielsen J.C."/>
            <person name="Grijseels S."/>
            <person name="Prigent S."/>
            <person name="Ji B."/>
            <person name="Dainat J."/>
            <person name="Nielsen K.F."/>
            <person name="Frisvad J.C."/>
            <person name="Workman M."/>
            <person name="Nielsen J."/>
        </authorList>
    </citation>
    <scope>NUCLEOTIDE SEQUENCE [LARGE SCALE GENOMIC DNA]</scope>
    <source>
        <strain evidence="4">IBT 24891</strain>
    </source>
</reference>
<evidence type="ECO:0000256" key="2">
    <source>
        <dbReference type="SAM" id="Phobius"/>
    </source>
</evidence>
<comment type="caution">
    <text evidence="3">The sequence shown here is derived from an EMBL/GenBank/DDBJ whole genome shotgun (WGS) entry which is preliminary data.</text>
</comment>
<feature type="region of interest" description="Disordered" evidence="1">
    <location>
        <begin position="308"/>
        <end position="332"/>
    </location>
</feature>
<keyword evidence="2" id="KW-0812">Transmembrane</keyword>
<protein>
    <submittedName>
        <fullName evidence="3">Uncharacterized protein</fullName>
    </submittedName>
</protein>